<dbReference type="AlphaFoldDB" id="A0A1Y0IFC5"/>
<evidence type="ECO:0000313" key="4">
    <source>
        <dbReference type="EMBL" id="ARU59181.1"/>
    </source>
</evidence>
<organism evidence="4 5">
    <name type="scientific">Oleiphilus messinensis</name>
    <dbReference type="NCBI Taxonomy" id="141451"/>
    <lineage>
        <taxon>Bacteria</taxon>
        <taxon>Pseudomonadati</taxon>
        <taxon>Pseudomonadota</taxon>
        <taxon>Gammaproteobacteria</taxon>
        <taxon>Oceanospirillales</taxon>
        <taxon>Oleiphilaceae</taxon>
        <taxon>Oleiphilus</taxon>
    </lineage>
</organism>
<dbReference type="Proteomes" id="UP000196027">
    <property type="component" value="Chromosome"/>
</dbReference>
<evidence type="ECO:0000259" key="3">
    <source>
        <dbReference type="Pfam" id="PF00881"/>
    </source>
</evidence>
<dbReference type="EMBL" id="CP021425">
    <property type="protein sequence ID" value="ARU59181.1"/>
    <property type="molecule type" value="Genomic_DNA"/>
</dbReference>
<protein>
    <submittedName>
        <fullName evidence="4">DrgA protein</fullName>
    </submittedName>
</protein>
<dbReference type="PANTHER" id="PTHR43673">
    <property type="entry name" value="NAD(P)H NITROREDUCTASE YDGI-RELATED"/>
    <property type="match status" value="1"/>
</dbReference>
<comment type="similarity">
    <text evidence="1">Belongs to the nitroreductase family.</text>
</comment>
<dbReference type="PANTHER" id="PTHR43673:SF12">
    <property type="entry name" value="PROTEIN DRGA"/>
    <property type="match status" value="1"/>
</dbReference>
<dbReference type="SUPFAM" id="SSF55469">
    <property type="entry name" value="FMN-dependent nitroreductase-like"/>
    <property type="match status" value="1"/>
</dbReference>
<feature type="domain" description="Nitroreductase" evidence="3">
    <location>
        <begin position="7"/>
        <end position="176"/>
    </location>
</feature>
<evidence type="ECO:0000313" key="5">
    <source>
        <dbReference type="Proteomes" id="UP000196027"/>
    </source>
</evidence>
<keyword evidence="5" id="KW-1185">Reference proteome</keyword>
<proteinExistence type="inferred from homology"/>
<reference evidence="4 5" key="1">
    <citation type="submission" date="2017-05" db="EMBL/GenBank/DDBJ databases">
        <title>Genomic insights into alkan degradation activity of Oleiphilus messinensis.</title>
        <authorList>
            <person name="Kozyavkin S.A."/>
            <person name="Slesarev A.I."/>
            <person name="Golyshin P.N."/>
            <person name="Korzhenkov A."/>
            <person name="Golyshina O.N."/>
            <person name="Toshchakov S.V."/>
        </authorList>
    </citation>
    <scope>NUCLEOTIDE SEQUENCE [LARGE SCALE GENOMIC DNA]</scope>
    <source>
        <strain evidence="4 5">ME102</strain>
    </source>
</reference>
<accession>A0A1Y0IFC5</accession>
<dbReference type="Pfam" id="PF00881">
    <property type="entry name" value="Nitroreductase"/>
    <property type="match status" value="1"/>
</dbReference>
<dbReference type="Gene3D" id="3.40.109.10">
    <property type="entry name" value="NADH Oxidase"/>
    <property type="match status" value="1"/>
</dbReference>
<dbReference type="InterPro" id="IPR029479">
    <property type="entry name" value="Nitroreductase"/>
</dbReference>
<dbReference type="KEGG" id="ome:OLMES_5197"/>
<evidence type="ECO:0000256" key="2">
    <source>
        <dbReference type="ARBA" id="ARBA00023002"/>
    </source>
</evidence>
<gene>
    <name evidence="4" type="ORF">OLMES_5197</name>
</gene>
<evidence type="ECO:0000256" key="1">
    <source>
        <dbReference type="ARBA" id="ARBA00007118"/>
    </source>
</evidence>
<name>A0A1Y0IFC5_9GAMM</name>
<dbReference type="RefSeq" id="WP_087463884.1">
    <property type="nucleotide sequence ID" value="NZ_CP021425.1"/>
</dbReference>
<sequence>MRTLEAIAQRRSIKHFQPNQAMPEQDVQQLLNAAQQAPTSFNIQHGRIIRVTDPALRIKLQEAAWGQAQVTEASELWALCADVDAWKKAPQRYWQTVDADKQQFIVNMLTDFYSGKEQLQRDEAIRSCGIIGQTVMLAAKDLGYDSCPMIGFDADAVADLIQLPEDHVVGMLIAIGTASESAWPRGGFIPQDEVVFENTF</sequence>
<dbReference type="OrthoDB" id="9784375at2"/>
<dbReference type="GO" id="GO:0016491">
    <property type="term" value="F:oxidoreductase activity"/>
    <property type="evidence" value="ECO:0007669"/>
    <property type="project" value="UniProtKB-KW"/>
</dbReference>
<dbReference type="CDD" id="cd02137">
    <property type="entry name" value="MhqN-like"/>
    <property type="match status" value="1"/>
</dbReference>
<keyword evidence="2" id="KW-0560">Oxidoreductase</keyword>
<dbReference type="InterPro" id="IPR000415">
    <property type="entry name" value="Nitroreductase-like"/>
</dbReference>